<keyword evidence="9 10" id="KW-0413">Isomerase</keyword>
<feature type="binding site" evidence="10">
    <location>
        <position position="114"/>
    </location>
    <ligand>
        <name>Mn(2+)</name>
        <dbReference type="ChEBI" id="CHEBI:29035"/>
    </ligand>
</feature>
<dbReference type="NCBIfam" id="NF002995">
    <property type="entry name" value="PRK03759.1"/>
    <property type="match status" value="1"/>
</dbReference>
<evidence type="ECO:0000256" key="2">
    <source>
        <dbReference type="ARBA" id="ARBA00007579"/>
    </source>
</evidence>
<dbReference type="PANTHER" id="PTHR10885:SF0">
    <property type="entry name" value="ISOPENTENYL-DIPHOSPHATE DELTA-ISOMERASE"/>
    <property type="match status" value="1"/>
</dbReference>
<dbReference type="Pfam" id="PF00293">
    <property type="entry name" value="NUDIX"/>
    <property type="match status" value="1"/>
</dbReference>
<dbReference type="CDD" id="cd02885">
    <property type="entry name" value="NUDIX_IPP_Isomerase"/>
    <property type="match status" value="1"/>
</dbReference>
<keyword evidence="7 10" id="KW-0464">Manganese</keyword>
<evidence type="ECO:0000256" key="4">
    <source>
        <dbReference type="ARBA" id="ARBA00022490"/>
    </source>
</evidence>
<dbReference type="InterPro" id="IPR056375">
    <property type="entry name" value="Idi_bact"/>
</dbReference>
<feature type="binding site" evidence="10">
    <location>
        <position position="25"/>
    </location>
    <ligand>
        <name>Mn(2+)</name>
        <dbReference type="ChEBI" id="CHEBI:29035"/>
    </ligand>
</feature>
<proteinExistence type="inferred from homology"/>
<dbReference type="HAMAP" id="MF_00202">
    <property type="entry name" value="Idi"/>
    <property type="match status" value="1"/>
</dbReference>
<evidence type="ECO:0000256" key="10">
    <source>
        <dbReference type="HAMAP-Rule" id="MF_00202"/>
    </source>
</evidence>
<evidence type="ECO:0000313" key="13">
    <source>
        <dbReference type="EMBL" id="XCJ78042.1"/>
    </source>
</evidence>
<feature type="active site" evidence="10 11">
    <location>
        <position position="116"/>
    </location>
</feature>
<dbReference type="GO" id="GO:0008299">
    <property type="term" value="P:isoprenoid biosynthetic process"/>
    <property type="evidence" value="ECO:0007669"/>
    <property type="project" value="UniProtKB-UniRule"/>
</dbReference>
<reference evidence="13" key="1">
    <citation type="submission" date="2024-06" db="EMBL/GenBank/DDBJ databases">
        <title>Complete genome of Salinicola endophyticus HNIBRBA4755.</title>
        <authorList>
            <person name="Shin S.Y."/>
            <person name="Kang H."/>
            <person name="Song J."/>
        </authorList>
    </citation>
    <scope>NUCLEOTIDE SEQUENCE</scope>
    <source>
        <strain evidence="13">HNIBRBA4755</strain>
    </source>
</reference>
<dbReference type="InterPro" id="IPR015797">
    <property type="entry name" value="NUDIX_hydrolase-like_dom_sf"/>
</dbReference>
<dbReference type="FunFam" id="3.90.79.10:FF:000009">
    <property type="entry name" value="Isopentenyl-diphosphate Delta-isomerase"/>
    <property type="match status" value="1"/>
</dbReference>
<feature type="binding site" evidence="10">
    <location>
        <position position="87"/>
    </location>
    <ligand>
        <name>Mg(2+)</name>
        <dbReference type="ChEBI" id="CHEBI:18420"/>
    </ligand>
</feature>
<accession>A0AB74U424</accession>
<dbReference type="PIRSF" id="PIRSF018427">
    <property type="entry name" value="Isopntndiph_ism"/>
    <property type="match status" value="1"/>
</dbReference>
<evidence type="ECO:0000259" key="12">
    <source>
        <dbReference type="PROSITE" id="PS51462"/>
    </source>
</evidence>
<dbReference type="InterPro" id="IPR000086">
    <property type="entry name" value="NUDIX_hydrolase_dom"/>
</dbReference>
<feature type="active site" evidence="10 11">
    <location>
        <position position="67"/>
    </location>
</feature>
<dbReference type="Gene3D" id="3.90.79.10">
    <property type="entry name" value="Nucleoside Triphosphate Pyrophosphohydrolase"/>
    <property type="match status" value="1"/>
</dbReference>
<name>A0AB74U424_9GAMM</name>
<keyword evidence="8 10" id="KW-0414">Isoprene biosynthesis</keyword>
<dbReference type="EC" id="5.3.3.2" evidence="3 10"/>
<dbReference type="GO" id="GO:0050992">
    <property type="term" value="P:dimethylallyl diphosphate biosynthetic process"/>
    <property type="evidence" value="ECO:0007669"/>
    <property type="project" value="UniProtKB-UniRule"/>
</dbReference>
<comment type="similarity">
    <text evidence="2 10">Belongs to the IPP isomerase type 1 family.</text>
</comment>
<dbReference type="GO" id="GO:0005737">
    <property type="term" value="C:cytoplasm"/>
    <property type="evidence" value="ECO:0007669"/>
    <property type="project" value="UniProtKB-SubCell"/>
</dbReference>
<dbReference type="RefSeq" id="WP_353979064.1">
    <property type="nucleotide sequence ID" value="NZ_CP159578.1"/>
</dbReference>
<evidence type="ECO:0000256" key="9">
    <source>
        <dbReference type="ARBA" id="ARBA00023235"/>
    </source>
</evidence>
<protein>
    <recommendedName>
        <fullName evidence="3 10">Isopentenyl-diphosphate Delta-isomerase</fullName>
        <shortName evidence="10">IPP isomerase</shortName>
        <ecNumber evidence="3 10">5.3.3.2</ecNumber>
    </recommendedName>
    <alternativeName>
        <fullName evidence="10">IPP:DMAPP isomerase</fullName>
    </alternativeName>
    <alternativeName>
        <fullName evidence="10">Isopentenyl pyrophosphate isomerase</fullName>
    </alternativeName>
</protein>
<dbReference type="InterPro" id="IPR011876">
    <property type="entry name" value="IsopentenylPP_isomerase_typ1"/>
</dbReference>
<evidence type="ECO:0000256" key="11">
    <source>
        <dbReference type="PIRSR" id="PIRSR018427-1"/>
    </source>
</evidence>
<evidence type="ECO:0000256" key="7">
    <source>
        <dbReference type="ARBA" id="ARBA00023211"/>
    </source>
</evidence>
<comment type="cofactor">
    <cofactor evidence="10">
        <name>Mn(2+)</name>
        <dbReference type="ChEBI" id="CHEBI:29035"/>
    </cofactor>
    <text evidence="10">Binds 1 Mn(2+) ion per subunit.</text>
</comment>
<dbReference type="NCBIfam" id="TIGR02150">
    <property type="entry name" value="IPP_isom_1"/>
    <property type="match status" value="1"/>
</dbReference>
<organism evidence="13">
    <name type="scientific">Salinicola endophyticus</name>
    <dbReference type="NCBI Taxonomy" id="1949083"/>
    <lineage>
        <taxon>Bacteria</taxon>
        <taxon>Pseudomonadati</taxon>
        <taxon>Pseudomonadota</taxon>
        <taxon>Gammaproteobacteria</taxon>
        <taxon>Oceanospirillales</taxon>
        <taxon>Halomonadaceae</taxon>
        <taxon>Salinicola</taxon>
    </lineage>
</organism>
<dbReference type="AlphaFoldDB" id="A0AB74U424"/>
<evidence type="ECO:0000256" key="6">
    <source>
        <dbReference type="ARBA" id="ARBA00022842"/>
    </source>
</evidence>
<comment type="function">
    <text evidence="10">Catalyzes the 1,3-allylic rearrangement of the homoallylic substrate isopentenyl (IPP) to its highly electrophilic allylic isomer, dimethylallyl diphosphate (DMAPP).</text>
</comment>
<feature type="binding site" evidence="10">
    <location>
        <position position="32"/>
    </location>
    <ligand>
        <name>Mn(2+)</name>
        <dbReference type="ChEBI" id="CHEBI:29035"/>
    </ligand>
</feature>
<comment type="pathway">
    <text evidence="1 10">Isoprenoid biosynthesis; dimethylallyl diphosphate biosynthesis; dimethylallyl diphosphate from isopentenyl diphosphate: step 1/1.</text>
</comment>
<keyword evidence="5 10" id="KW-0479">Metal-binding</keyword>
<dbReference type="GO" id="GO:0004452">
    <property type="term" value="F:isopentenyl-diphosphate delta-isomerase activity"/>
    <property type="evidence" value="ECO:0007669"/>
    <property type="project" value="UniProtKB-UniRule"/>
</dbReference>
<comment type="subcellular location">
    <subcellularLocation>
        <location evidence="10">Cytoplasm</location>
    </subcellularLocation>
</comment>
<evidence type="ECO:0000256" key="5">
    <source>
        <dbReference type="ARBA" id="ARBA00022723"/>
    </source>
</evidence>
<dbReference type="GO" id="GO:0046872">
    <property type="term" value="F:metal ion binding"/>
    <property type="evidence" value="ECO:0007669"/>
    <property type="project" value="UniProtKB-KW"/>
</dbReference>
<dbReference type="PROSITE" id="PS51462">
    <property type="entry name" value="NUDIX"/>
    <property type="match status" value="1"/>
</dbReference>
<feature type="binding site" evidence="10">
    <location>
        <position position="116"/>
    </location>
    <ligand>
        <name>Mn(2+)</name>
        <dbReference type="ChEBI" id="CHEBI:29035"/>
    </ligand>
</feature>
<sequence>MPVEEVVLLDEAHRPIGRRDKALVHDAETPLHLGFSCYLLDDDGRVLITRRALTKRAWPGVWSNAFCGHPLPGEALEAAVARRADVELGVALTEITLLDSEFRYHARDDSGVVENEYCPVFRARARSSLTPNPDEVMAWQWVSAKELIAAQAATPCVFSPWMVAQLARLAVRRAL</sequence>
<evidence type="ECO:0000256" key="1">
    <source>
        <dbReference type="ARBA" id="ARBA00004826"/>
    </source>
</evidence>
<feature type="domain" description="Nudix hydrolase" evidence="12">
    <location>
        <begin position="30"/>
        <end position="164"/>
    </location>
</feature>
<dbReference type="SUPFAM" id="SSF55811">
    <property type="entry name" value="Nudix"/>
    <property type="match status" value="1"/>
</dbReference>
<keyword evidence="4 10" id="KW-0963">Cytoplasm</keyword>
<dbReference type="PANTHER" id="PTHR10885">
    <property type="entry name" value="ISOPENTENYL-DIPHOSPHATE DELTA-ISOMERASE"/>
    <property type="match status" value="1"/>
</dbReference>
<comment type="cofactor">
    <cofactor evidence="10">
        <name>Mg(2+)</name>
        <dbReference type="ChEBI" id="CHEBI:18420"/>
    </cofactor>
    <text evidence="10">Binds 1 Mg(2+) ion per subunit. The magnesium ion binds only when substrate is bound.</text>
</comment>
<keyword evidence="6 10" id="KW-0460">Magnesium</keyword>
<evidence type="ECO:0000256" key="3">
    <source>
        <dbReference type="ARBA" id="ARBA00012057"/>
    </source>
</evidence>
<feature type="binding site" evidence="10">
    <location>
        <position position="69"/>
    </location>
    <ligand>
        <name>Mn(2+)</name>
        <dbReference type="ChEBI" id="CHEBI:29035"/>
    </ligand>
</feature>
<dbReference type="EMBL" id="CP159578">
    <property type="protein sequence ID" value="XCJ78042.1"/>
    <property type="molecule type" value="Genomic_DNA"/>
</dbReference>
<evidence type="ECO:0000256" key="8">
    <source>
        <dbReference type="ARBA" id="ARBA00023229"/>
    </source>
</evidence>
<gene>
    <name evidence="10 13" type="primary">idi</name>
    <name evidence="13" type="ORF">ABV408_11355</name>
</gene>
<comment type="catalytic activity">
    <reaction evidence="10">
        <text>isopentenyl diphosphate = dimethylallyl diphosphate</text>
        <dbReference type="Rhea" id="RHEA:23284"/>
        <dbReference type="ChEBI" id="CHEBI:57623"/>
        <dbReference type="ChEBI" id="CHEBI:128769"/>
        <dbReference type="EC" id="5.3.3.2"/>
    </reaction>
</comment>